<dbReference type="Proteomes" id="UP001595975">
    <property type="component" value="Unassembled WGS sequence"/>
</dbReference>
<evidence type="ECO:0000313" key="2">
    <source>
        <dbReference type="Proteomes" id="UP001595975"/>
    </source>
</evidence>
<proteinExistence type="predicted"/>
<sequence length="128" mass="13456">MELTGTGLRGSPWPELLPDRRPVLVVPAMAASPVLAGEGWTAHPPGCDPAPGWSAVLDGQHLAVCRPGGHPWYDGPVAGGRQWQRAIRAHRTLMLVTGPFTGVLDFKAAAATGELLLLTVAARLTEPP</sequence>
<evidence type="ECO:0008006" key="3">
    <source>
        <dbReference type="Google" id="ProtNLM"/>
    </source>
</evidence>
<gene>
    <name evidence="1" type="ORF">ACFP3U_18680</name>
</gene>
<name>A0ABW0X5H9_9ACTN</name>
<dbReference type="EMBL" id="JBHSOF010000022">
    <property type="protein sequence ID" value="MFC5664998.1"/>
    <property type="molecule type" value="Genomic_DNA"/>
</dbReference>
<organism evidence="1 2">
    <name type="scientific">Kitasatospora misakiensis</name>
    <dbReference type="NCBI Taxonomy" id="67330"/>
    <lineage>
        <taxon>Bacteria</taxon>
        <taxon>Bacillati</taxon>
        <taxon>Actinomycetota</taxon>
        <taxon>Actinomycetes</taxon>
        <taxon>Kitasatosporales</taxon>
        <taxon>Streptomycetaceae</taxon>
        <taxon>Kitasatospora</taxon>
    </lineage>
</organism>
<evidence type="ECO:0000313" key="1">
    <source>
        <dbReference type="EMBL" id="MFC5664998.1"/>
    </source>
</evidence>
<accession>A0ABW0X5H9</accession>
<comment type="caution">
    <text evidence="1">The sequence shown here is derived from an EMBL/GenBank/DDBJ whole genome shotgun (WGS) entry which is preliminary data.</text>
</comment>
<reference evidence="2" key="1">
    <citation type="journal article" date="2019" name="Int. J. Syst. Evol. Microbiol.">
        <title>The Global Catalogue of Microorganisms (GCM) 10K type strain sequencing project: providing services to taxonomists for standard genome sequencing and annotation.</title>
        <authorList>
            <consortium name="The Broad Institute Genomics Platform"/>
            <consortium name="The Broad Institute Genome Sequencing Center for Infectious Disease"/>
            <person name="Wu L."/>
            <person name="Ma J."/>
        </authorList>
    </citation>
    <scope>NUCLEOTIDE SEQUENCE [LARGE SCALE GENOMIC DNA]</scope>
    <source>
        <strain evidence="2">CGMCC 4.1437</strain>
    </source>
</reference>
<protein>
    <recommendedName>
        <fullName evidence="3">DUF317 domain-containing protein</fullName>
    </recommendedName>
</protein>
<dbReference type="RefSeq" id="WP_380226688.1">
    <property type="nucleotide sequence ID" value="NZ_JBHSOF010000022.1"/>
</dbReference>
<keyword evidence="2" id="KW-1185">Reference proteome</keyword>